<keyword evidence="7" id="KW-1185">Reference proteome</keyword>
<proteinExistence type="inferred from homology"/>
<dbReference type="PANTHER" id="PTHR31784">
    <property type="entry name" value="BIOGENESIS OF LYSOSOME-RELATED ORGANELLES COMPLEX 1 SUBUNIT 5"/>
    <property type="match status" value="1"/>
</dbReference>
<dbReference type="GO" id="GO:0030133">
    <property type="term" value="C:transport vesicle"/>
    <property type="evidence" value="ECO:0007669"/>
    <property type="project" value="InterPro"/>
</dbReference>
<feature type="region of interest" description="Disordered" evidence="5">
    <location>
        <begin position="1"/>
        <end position="33"/>
    </location>
</feature>
<dbReference type="AlphaFoldDB" id="A0A9Q0Y115"/>
<dbReference type="Proteomes" id="UP001142489">
    <property type="component" value="Unassembled WGS sequence"/>
</dbReference>
<dbReference type="Pfam" id="PF14942">
    <property type="entry name" value="Muted"/>
    <property type="match status" value="1"/>
</dbReference>
<organism evidence="6 7">
    <name type="scientific">Phrynocephalus forsythii</name>
    <dbReference type="NCBI Taxonomy" id="171643"/>
    <lineage>
        <taxon>Eukaryota</taxon>
        <taxon>Metazoa</taxon>
        <taxon>Chordata</taxon>
        <taxon>Craniata</taxon>
        <taxon>Vertebrata</taxon>
        <taxon>Euteleostomi</taxon>
        <taxon>Lepidosauria</taxon>
        <taxon>Squamata</taxon>
        <taxon>Bifurcata</taxon>
        <taxon>Unidentata</taxon>
        <taxon>Episquamata</taxon>
        <taxon>Toxicofera</taxon>
        <taxon>Iguania</taxon>
        <taxon>Acrodonta</taxon>
        <taxon>Agamidae</taxon>
        <taxon>Agaminae</taxon>
        <taxon>Phrynocephalus</taxon>
    </lineage>
</organism>
<feature type="compositionally biased region" description="Polar residues" evidence="5">
    <location>
        <begin position="1"/>
        <end position="14"/>
    </location>
</feature>
<dbReference type="OrthoDB" id="18964at2759"/>
<evidence type="ECO:0000256" key="4">
    <source>
        <dbReference type="SAM" id="Coils"/>
    </source>
</evidence>
<evidence type="ECO:0000256" key="2">
    <source>
        <dbReference type="ARBA" id="ARBA00019580"/>
    </source>
</evidence>
<evidence type="ECO:0000256" key="1">
    <source>
        <dbReference type="ARBA" id="ARBA00010754"/>
    </source>
</evidence>
<evidence type="ECO:0000313" key="6">
    <source>
        <dbReference type="EMBL" id="KAJ7338516.1"/>
    </source>
</evidence>
<protein>
    <recommendedName>
        <fullName evidence="2">Biogenesis of lysosome-related organelles complex 1 subunit 5</fullName>
    </recommendedName>
    <alternativeName>
        <fullName evidence="3">Protein Muted homolog</fullName>
    </alternativeName>
</protein>
<comment type="caution">
    <text evidence="6">The sequence shown here is derived from an EMBL/GenBank/DDBJ whole genome shotgun (WGS) entry which is preliminary data.</text>
</comment>
<gene>
    <name evidence="6" type="ORF">JRQ81_012418</name>
</gene>
<name>A0A9Q0Y115_9SAUR</name>
<comment type="similarity">
    <text evidence="1">Belongs to the BLOC1S5 family.</text>
</comment>
<feature type="coiled-coil region" evidence="4">
    <location>
        <begin position="106"/>
        <end position="136"/>
    </location>
</feature>
<evidence type="ECO:0000256" key="5">
    <source>
        <dbReference type="SAM" id="MobiDB-lite"/>
    </source>
</evidence>
<sequence length="238" mass="27483">MQSSPGSAAGSPNKSGEPAFSGSGTKKRDSLGTAPAHAIAKDVGEIYSRIFDHRPVIQGEIRYFIKEFEEKRGLREMRVLENLKNTVFEANNETLPKCEKIMQGNLNEALRRLEIANEMMNRLQQREQENRQLQTEKLVAGETQRRAQWEEFVKEQQKIKMVVDEEHTKAMERLRQHFQLRDGQQYIVCISRSLEKHPKASGINLLTLNKGSGLIFLKSQMYRGISAEFLYNKLHWLH</sequence>
<accession>A0A9Q0Y115</accession>
<dbReference type="GO" id="GO:0031083">
    <property type="term" value="C:BLOC-1 complex"/>
    <property type="evidence" value="ECO:0007669"/>
    <property type="project" value="InterPro"/>
</dbReference>
<evidence type="ECO:0000256" key="3">
    <source>
        <dbReference type="ARBA" id="ARBA00031992"/>
    </source>
</evidence>
<dbReference type="InterPro" id="IPR017243">
    <property type="entry name" value="Bloc1s5"/>
</dbReference>
<dbReference type="EMBL" id="JAPFRF010000003">
    <property type="protein sequence ID" value="KAJ7338516.1"/>
    <property type="molecule type" value="Genomic_DNA"/>
</dbReference>
<evidence type="ECO:0000313" key="7">
    <source>
        <dbReference type="Proteomes" id="UP001142489"/>
    </source>
</evidence>
<keyword evidence="4" id="KW-0175">Coiled coil</keyword>
<reference evidence="6" key="1">
    <citation type="journal article" date="2023" name="DNA Res.">
        <title>Chromosome-level genome assembly of Phrynocephalus forsythii using third-generation DNA sequencing and Hi-C analysis.</title>
        <authorList>
            <person name="Qi Y."/>
            <person name="Zhao W."/>
            <person name="Zhao Y."/>
            <person name="Niu C."/>
            <person name="Cao S."/>
            <person name="Zhang Y."/>
        </authorList>
    </citation>
    <scope>NUCLEOTIDE SEQUENCE</scope>
    <source>
        <tissue evidence="6">Muscle</tissue>
    </source>
</reference>
<dbReference type="PANTHER" id="PTHR31784:SF2">
    <property type="entry name" value="BIOGENESIS OF LYSOSOME-RELATED ORGANELLES COMPLEX 1 SUBUNIT 5"/>
    <property type="match status" value="1"/>
</dbReference>